<name>A0A7D9N7L2_LACJH</name>
<accession>A0A7D9N7L2</accession>
<dbReference type="KEGG" id="ljn:T285_07510"/>
<evidence type="ECO:0000313" key="3">
    <source>
        <dbReference type="Proteomes" id="UP000018522"/>
    </source>
</evidence>
<dbReference type="EMBL" id="CP006811">
    <property type="protein sequence ID" value="AHA97845.1"/>
    <property type="molecule type" value="Genomic_DNA"/>
</dbReference>
<gene>
    <name evidence="2" type="ORF">T285_07510</name>
</gene>
<dbReference type="Proteomes" id="UP000018522">
    <property type="component" value="Chromosome"/>
</dbReference>
<reference evidence="2 3" key="1">
    <citation type="journal article" date="2014" name="Genome Announc.">
        <title>Complete Genome Sequences of Lactobacillus johnsonii Strain N6.2 and Lactobacillus reuteri Strain TD1.</title>
        <authorList>
            <person name="Leonard M.T."/>
            <person name="Valladares R.B."/>
            <person name="Ardissone A."/>
            <person name="Gonzalez C.F."/>
            <person name="Lorca G.L."/>
            <person name="Triplett E.W."/>
        </authorList>
    </citation>
    <scope>NUCLEOTIDE SEQUENCE [LARGE SCALE GENOMIC DNA]</scope>
    <source>
        <strain evidence="2 3">N6.2</strain>
    </source>
</reference>
<dbReference type="Pfam" id="PF20038">
    <property type="entry name" value="HTH_59"/>
    <property type="match status" value="1"/>
</dbReference>
<protein>
    <recommendedName>
        <fullName evidence="1">Helix-turn-helix domain-containing protein</fullName>
    </recommendedName>
</protein>
<evidence type="ECO:0000313" key="2">
    <source>
        <dbReference type="EMBL" id="AHA97845.1"/>
    </source>
</evidence>
<dbReference type="AlphaFoldDB" id="A0A7D9N7L2"/>
<evidence type="ECO:0000259" key="1">
    <source>
        <dbReference type="Pfam" id="PF20038"/>
    </source>
</evidence>
<organism evidence="2 3">
    <name type="scientific">Lactobacillus johnsonii N6.2</name>
    <dbReference type="NCBI Taxonomy" id="1408186"/>
    <lineage>
        <taxon>Bacteria</taxon>
        <taxon>Bacillati</taxon>
        <taxon>Bacillota</taxon>
        <taxon>Bacilli</taxon>
        <taxon>Lactobacillales</taxon>
        <taxon>Lactobacillaceae</taxon>
        <taxon>Lactobacillus</taxon>
    </lineage>
</organism>
<proteinExistence type="predicted"/>
<feature type="domain" description="Helix-turn-helix" evidence="1">
    <location>
        <begin position="7"/>
        <end position="62"/>
    </location>
</feature>
<sequence>MEINLNDSNIMSSAEAAKIWHKNSDYVRTSLHKNPKRWPKGSWRKFGRQIVVTTYGMEQVTGIPDPRKNESKKSN</sequence>
<dbReference type="InterPro" id="IPR045403">
    <property type="entry name" value="HTH_59_Firmicutes_type"/>
</dbReference>